<name>A0ABD5FP13_ENTCA</name>
<feature type="transmembrane region" description="Helical" evidence="1">
    <location>
        <begin position="44"/>
        <end position="68"/>
    </location>
</feature>
<gene>
    <name evidence="2" type="ORF">P7I34_15200</name>
</gene>
<feature type="transmembrane region" description="Helical" evidence="1">
    <location>
        <begin position="88"/>
        <end position="108"/>
    </location>
</feature>
<accession>A0ABD5FP13</accession>
<dbReference type="RefSeq" id="WP_311957731.1">
    <property type="nucleotide sequence ID" value="NZ_JARQDZ010000012.1"/>
</dbReference>
<organism evidence="2 3">
    <name type="scientific">Enterococcus casseliflavus</name>
    <name type="common">Enterococcus flavescens</name>
    <dbReference type="NCBI Taxonomy" id="37734"/>
    <lineage>
        <taxon>Bacteria</taxon>
        <taxon>Bacillati</taxon>
        <taxon>Bacillota</taxon>
        <taxon>Bacilli</taxon>
        <taxon>Lactobacillales</taxon>
        <taxon>Enterococcaceae</taxon>
        <taxon>Enterococcus</taxon>
    </lineage>
</organism>
<keyword evidence="1" id="KW-0472">Membrane</keyword>
<dbReference type="AlphaFoldDB" id="A0ABD5FP13"/>
<evidence type="ECO:0000313" key="3">
    <source>
        <dbReference type="Proteomes" id="UP001253851"/>
    </source>
</evidence>
<dbReference type="EMBL" id="JARQDZ010000012">
    <property type="protein sequence ID" value="MDT2984017.1"/>
    <property type="molecule type" value="Genomic_DNA"/>
</dbReference>
<sequence length="221" mass="26441">MIKEAFKQWKHELKEEHLQIKIQNKWFEELKKTDLYRQLKKYKWLSNGSILIDYIILVGCYLSIYTLPVSKLNAILGSHITKETYQNIVFIYTILVLLLMIFSVFFTVVLSKDKPRDVRVLYNMLIFFLFGGVNYLLLCLACIIQPAYLLFVLGLGIVKLVFGKWKELQREAVFLSYKEAEKEDLIGHYNRHGIRFEMEDEPRIYRMDYFQEENKNEELRS</sequence>
<reference evidence="2 3" key="1">
    <citation type="submission" date="2023-03" db="EMBL/GenBank/DDBJ databases">
        <authorList>
            <person name="Shen W."/>
            <person name="Cai J."/>
        </authorList>
    </citation>
    <scope>NUCLEOTIDE SEQUENCE [LARGE SCALE GENOMIC DNA]</scope>
    <source>
        <strain evidence="2 3">B516</strain>
    </source>
</reference>
<keyword evidence="1" id="KW-1133">Transmembrane helix</keyword>
<comment type="caution">
    <text evidence="2">The sequence shown here is derived from an EMBL/GenBank/DDBJ whole genome shotgun (WGS) entry which is preliminary data.</text>
</comment>
<keyword evidence="1" id="KW-0812">Transmembrane</keyword>
<evidence type="ECO:0000313" key="2">
    <source>
        <dbReference type="EMBL" id="MDT2984017.1"/>
    </source>
</evidence>
<feature type="transmembrane region" description="Helical" evidence="1">
    <location>
        <begin position="143"/>
        <end position="162"/>
    </location>
</feature>
<feature type="transmembrane region" description="Helical" evidence="1">
    <location>
        <begin position="120"/>
        <end position="137"/>
    </location>
</feature>
<proteinExistence type="predicted"/>
<evidence type="ECO:0000256" key="1">
    <source>
        <dbReference type="SAM" id="Phobius"/>
    </source>
</evidence>
<protein>
    <submittedName>
        <fullName evidence="2">Uncharacterized protein</fullName>
    </submittedName>
</protein>
<dbReference type="Proteomes" id="UP001253851">
    <property type="component" value="Unassembled WGS sequence"/>
</dbReference>